<dbReference type="GO" id="GO:0003724">
    <property type="term" value="F:RNA helicase activity"/>
    <property type="evidence" value="ECO:0007669"/>
    <property type="project" value="TreeGrafter"/>
</dbReference>
<dbReference type="InterPro" id="IPR011545">
    <property type="entry name" value="DEAD/DEAH_box_helicase_dom"/>
</dbReference>
<dbReference type="OrthoDB" id="4255at2759"/>
<dbReference type="PANTHER" id="PTHR47959">
    <property type="entry name" value="ATP-DEPENDENT RNA HELICASE RHLE-RELATED"/>
    <property type="match status" value="1"/>
</dbReference>
<dbReference type="Pfam" id="PF00271">
    <property type="entry name" value="Helicase_C"/>
    <property type="match status" value="1"/>
</dbReference>
<keyword evidence="3" id="KW-0378">Hydrolase</keyword>
<evidence type="ECO:0000259" key="8">
    <source>
        <dbReference type="PROSITE" id="PS51194"/>
    </source>
</evidence>
<evidence type="ECO:0000256" key="3">
    <source>
        <dbReference type="ARBA" id="ARBA00022801"/>
    </source>
</evidence>
<dbReference type="InterPro" id="IPR027417">
    <property type="entry name" value="P-loop_NTPase"/>
</dbReference>
<dbReference type="Gramene" id="ONK64358">
    <property type="protein sequence ID" value="ONK64358"/>
    <property type="gene ID" value="A4U43_C07F24980"/>
</dbReference>
<dbReference type="PROSITE" id="PS51194">
    <property type="entry name" value="HELICASE_CTER"/>
    <property type="match status" value="1"/>
</dbReference>
<dbReference type="GO" id="GO:0003676">
    <property type="term" value="F:nucleic acid binding"/>
    <property type="evidence" value="ECO:0007669"/>
    <property type="project" value="InterPro"/>
</dbReference>
<feature type="compositionally biased region" description="Polar residues" evidence="6">
    <location>
        <begin position="370"/>
        <end position="428"/>
    </location>
</feature>
<keyword evidence="5" id="KW-0067">ATP-binding</keyword>
<dbReference type="CDD" id="cd18787">
    <property type="entry name" value="SF2_C_DEAD"/>
    <property type="match status" value="1"/>
</dbReference>
<dbReference type="InterPro" id="IPR044742">
    <property type="entry name" value="DEAD/DEAH_RhlB"/>
</dbReference>
<reference evidence="10" key="1">
    <citation type="journal article" date="2017" name="Nat. Commun.">
        <title>The asparagus genome sheds light on the origin and evolution of a young Y chromosome.</title>
        <authorList>
            <person name="Harkess A."/>
            <person name="Zhou J."/>
            <person name="Xu C."/>
            <person name="Bowers J.E."/>
            <person name="Van der Hulst R."/>
            <person name="Ayyampalayam S."/>
            <person name="Mercati F."/>
            <person name="Riccardi P."/>
            <person name="McKain M.R."/>
            <person name="Kakrana A."/>
            <person name="Tang H."/>
            <person name="Ray J."/>
            <person name="Groenendijk J."/>
            <person name="Arikit S."/>
            <person name="Mathioni S.M."/>
            <person name="Nakano M."/>
            <person name="Shan H."/>
            <person name="Telgmann-Rauber A."/>
            <person name="Kanno A."/>
            <person name="Yue Z."/>
            <person name="Chen H."/>
            <person name="Li W."/>
            <person name="Chen Y."/>
            <person name="Xu X."/>
            <person name="Zhang Y."/>
            <person name="Luo S."/>
            <person name="Chen H."/>
            <person name="Gao J."/>
            <person name="Mao Z."/>
            <person name="Pires J.C."/>
            <person name="Luo M."/>
            <person name="Kudrna D."/>
            <person name="Wing R.A."/>
            <person name="Meyers B.C."/>
            <person name="Yi K."/>
            <person name="Kong H."/>
            <person name="Lavrijsen P."/>
            <person name="Sunseri F."/>
            <person name="Falavigna A."/>
            <person name="Ye Y."/>
            <person name="Leebens-Mack J.H."/>
            <person name="Chen G."/>
        </authorList>
    </citation>
    <scope>NUCLEOTIDE SEQUENCE [LARGE SCALE GENOMIC DNA]</scope>
    <source>
        <strain evidence="10">cv. DH0086</strain>
    </source>
</reference>
<dbReference type="PROSITE" id="PS51192">
    <property type="entry name" value="HELICASE_ATP_BIND_1"/>
    <property type="match status" value="1"/>
</dbReference>
<dbReference type="GO" id="GO:0005829">
    <property type="term" value="C:cytosol"/>
    <property type="evidence" value="ECO:0007669"/>
    <property type="project" value="TreeGrafter"/>
</dbReference>
<gene>
    <name evidence="9" type="ORF">A4U43_C07F24980</name>
</gene>
<feature type="region of interest" description="Disordered" evidence="6">
    <location>
        <begin position="353"/>
        <end position="511"/>
    </location>
</feature>
<evidence type="ECO:0000313" key="10">
    <source>
        <dbReference type="Proteomes" id="UP000243459"/>
    </source>
</evidence>
<evidence type="ECO:0000256" key="6">
    <source>
        <dbReference type="SAM" id="MobiDB-lite"/>
    </source>
</evidence>
<keyword evidence="10" id="KW-1185">Reference proteome</keyword>
<dbReference type="SMART" id="SM00490">
    <property type="entry name" value="HELICc"/>
    <property type="match status" value="1"/>
</dbReference>
<dbReference type="PANTHER" id="PTHR47959:SF23">
    <property type="entry name" value="HELICASE ATP-BINDING DOMAIN-CONTAINING PROTEIN"/>
    <property type="match status" value="1"/>
</dbReference>
<dbReference type="GO" id="GO:0016787">
    <property type="term" value="F:hydrolase activity"/>
    <property type="evidence" value="ECO:0007669"/>
    <property type="project" value="UniProtKB-KW"/>
</dbReference>
<evidence type="ECO:0000313" key="9">
    <source>
        <dbReference type="EMBL" id="ONK64358.1"/>
    </source>
</evidence>
<evidence type="ECO:0000256" key="4">
    <source>
        <dbReference type="ARBA" id="ARBA00022806"/>
    </source>
</evidence>
<evidence type="ECO:0000259" key="7">
    <source>
        <dbReference type="PROSITE" id="PS51192"/>
    </source>
</evidence>
<dbReference type="InterPro" id="IPR050079">
    <property type="entry name" value="DEAD_box_RNA_helicase"/>
</dbReference>
<dbReference type="Proteomes" id="UP000243459">
    <property type="component" value="Chromosome 7"/>
</dbReference>
<evidence type="ECO:0008006" key="11">
    <source>
        <dbReference type="Google" id="ProtNLM"/>
    </source>
</evidence>
<keyword evidence="4" id="KW-0347">Helicase</keyword>
<dbReference type="Gene3D" id="3.40.50.300">
    <property type="entry name" value="P-loop containing nucleotide triphosphate hydrolases"/>
    <property type="match status" value="2"/>
</dbReference>
<dbReference type="InterPro" id="IPR001650">
    <property type="entry name" value="Helicase_C-like"/>
</dbReference>
<feature type="domain" description="Helicase C-terminal" evidence="8">
    <location>
        <begin position="200"/>
        <end position="344"/>
    </location>
</feature>
<accession>A0A5P1EEN8</accession>
<dbReference type="SMART" id="SM00487">
    <property type="entry name" value="DEXDc"/>
    <property type="match status" value="1"/>
</dbReference>
<dbReference type="Pfam" id="PF00270">
    <property type="entry name" value="DEAD"/>
    <property type="match status" value="1"/>
</dbReference>
<protein>
    <recommendedName>
        <fullName evidence="11">RNA helicase</fullName>
    </recommendedName>
</protein>
<dbReference type="AlphaFoldDB" id="A0A5P1EEN8"/>
<dbReference type="SUPFAM" id="SSF52540">
    <property type="entry name" value="P-loop containing nucleoside triphosphate hydrolases"/>
    <property type="match status" value="1"/>
</dbReference>
<proteinExistence type="inferred from homology"/>
<evidence type="ECO:0000256" key="2">
    <source>
        <dbReference type="ARBA" id="ARBA00022741"/>
    </source>
</evidence>
<feature type="compositionally biased region" description="Polar residues" evidence="6">
    <location>
        <begin position="456"/>
        <end position="465"/>
    </location>
</feature>
<dbReference type="CDD" id="cd00268">
    <property type="entry name" value="DEADc"/>
    <property type="match status" value="1"/>
</dbReference>
<feature type="domain" description="Helicase ATP-binding" evidence="7">
    <location>
        <begin position="1"/>
        <end position="171"/>
    </location>
</feature>
<dbReference type="GO" id="GO:0005524">
    <property type="term" value="F:ATP binding"/>
    <property type="evidence" value="ECO:0007669"/>
    <property type="project" value="UniProtKB-KW"/>
</dbReference>
<dbReference type="InterPro" id="IPR014001">
    <property type="entry name" value="Helicase_ATP-bd"/>
</dbReference>
<comment type="similarity">
    <text evidence="1">Belongs to the DEAD box helicase family. DDX21/DDX50 subfamily.</text>
</comment>
<evidence type="ECO:0000256" key="5">
    <source>
        <dbReference type="ARBA" id="ARBA00022840"/>
    </source>
</evidence>
<evidence type="ECO:0000256" key="1">
    <source>
        <dbReference type="ARBA" id="ARBA00006517"/>
    </source>
</evidence>
<dbReference type="EMBL" id="CM007387">
    <property type="protein sequence ID" value="ONK64358.1"/>
    <property type="molecule type" value="Genomic_DNA"/>
</dbReference>
<sequence length="520" mass="58139">MEGRDMIGRAITGSGKTLAFGIPILDKIIRHQSQSRKKRVPSALVLAPTRELARQVQQEFKVSAPNLSSTCLYGGISISNQVRTLGFGIDIAVGTPGRIIDLVERGALDLSEVKFVVLDEADQMLAIGFQEDVECILGYLPARKQCMLFSATMPSWVNDLSRKFLRDPLVVDLVGKSDQKLAEGITLYSIASSNSNKQNLLPTLISKYGQGGKSIIFTRTKKDAESLSRTMRSIVGSKALHGDMQQLQRDRTLAAFRDGRFDVLVATDVAARGLDIPNVDLVIHFEMPNSSEFFVHRSGRTGRAGNKGTAILMFSESQRRTVRSMERELGFKFEELRGITSSVGMRREVEESFYESDDDLDSQKIDRPNYSKNRQYGNMNNFRSNYGRSRGSNTSKYSESNFRGKNYSSSNSEPRNGRQSQSYGQARTQLGKYGDYGQTDSRWSSRFGARERSSASDRMNGNRSSAPDPRWSSRFGVGERSSASDRTYGNRTRQRGARQRSTSQSDDFDFDGLLDLFKDN</sequence>
<name>A0A5P1EEN8_ASPOF</name>
<organism evidence="9 10">
    <name type="scientific">Asparagus officinalis</name>
    <name type="common">Garden asparagus</name>
    <dbReference type="NCBI Taxonomy" id="4686"/>
    <lineage>
        <taxon>Eukaryota</taxon>
        <taxon>Viridiplantae</taxon>
        <taxon>Streptophyta</taxon>
        <taxon>Embryophyta</taxon>
        <taxon>Tracheophyta</taxon>
        <taxon>Spermatophyta</taxon>
        <taxon>Magnoliopsida</taxon>
        <taxon>Liliopsida</taxon>
        <taxon>Asparagales</taxon>
        <taxon>Asparagaceae</taxon>
        <taxon>Asparagoideae</taxon>
        <taxon>Asparagus</taxon>
    </lineage>
</organism>
<keyword evidence="2" id="KW-0547">Nucleotide-binding</keyword>